<feature type="compositionally biased region" description="Basic and acidic residues" evidence="6">
    <location>
        <begin position="120"/>
        <end position="137"/>
    </location>
</feature>
<keyword evidence="2" id="KW-1017">Isopeptide bond</keyword>
<organism evidence="7">
    <name type="scientific">Cyprinus carpio</name>
    <name type="common">Common carp</name>
    <dbReference type="NCBI Taxonomy" id="7962"/>
    <lineage>
        <taxon>Eukaryota</taxon>
        <taxon>Metazoa</taxon>
        <taxon>Chordata</taxon>
        <taxon>Craniata</taxon>
        <taxon>Vertebrata</taxon>
        <taxon>Euteleostomi</taxon>
        <taxon>Actinopterygii</taxon>
        <taxon>Neopterygii</taxon>
        <taxon>Teleostei</taxon>
        <taxon>Ostariophysi</taxon>
        <taxon>Cypriniformes</taxon>
        <taxon>Cyprinidae</taxon>
        <taxon>Cyprininae</taxon>
        <taxon>Cyprinus</taxon>
    </lineage>
</organism>
<dbReference type="GeneID" id="122145233"/>
<dbReference type="Proteomes" id="UP001155660">
    <property type="component" value="Chromosome A6"/>
</dbReference>
<evidence type="ECO:0000256" key="4">
    <source>
        <dbReference type="ARBA" id="ARBA00023242"/>
    </source>
</evidence>
<dbReference type="OrthoDB" id="27031at2759"/>
<dbReference type="GO" id="GO:0036297">
    <property type="term" value="P:interstrand cross-link repair"/>
    <property type="evidence" value="ECO:0007669"/>
    <property type="project" value="TreeGrafter"/>
</dbReference>
<evidence type="ECO:0000256" key="3">
    <source>
        <dbReference type="ARBA" id="ARBA00022843"/>
    </source>
</evidence>
<dbReference type="AlphaFoldDB" id="A0A9Q9Y4F4"/>
<evidence type="ECO:0000256" key="1">
    <source>
        <dbReference type="ARBA" id="ARBA00004123"/>
    </source>
</evidence>
<protein>
    <submittedName>
        <fullName evidence="7">Fanconi anemia group D2 protein homolog</fullName>
    </submittedName>
</protein>
<comment type="subcellular location">
    <subcellularLocation>
        <location evidence="1">Nucleus</location>
    </subcellularLocation>
</comment>
<dbReference type="GO" id="GO:0005634">
    <property type="term" value="C:nucleus"/>
    <property type="evidence" value="ECO:0007669"/>
    <property type="project" value="UniProtKB-SubCell"/>
</dbReference>
<name>A0A9Q9Y4F4_CYPCA</name>
<gene>
    <name evidence="7" type="primary">LOC122145233</name>
</gene>
<comment type="similarity">
    <text evidence="5">Belongs to the Fanconi anemia protein FANCD2 family.</text>
</comment>
<evidence type="ECO:0000256" key="5">
    <source>
        <dbReference type="ARBA" id="ARBA00093456"/>
    </source>
</evidence>
<dbReference type="GO" id="GO:0070182">
    <property type="term" value="F:DNA polymerase binding"/>
    <property type="evidence" value="ECO:0007669"/>
    <property type="project" value="TreeGrafter"/>
</dbReference>
<evidence type="ECO:0000256" key="2">
    <source>
        <dbReference type="ARBA" id="ARBA00022499"/>
    </source>
</evidence>
<dbReference type="KEGG" id="ccar:122145233"/>
<dbReference type="GO" id="GO:1990918">
    <property type="term" value="P:double-strand break repair involved in meiotic recombination"/>
    <property type="evidence" value="ECO:0007669"/>
    <property type="project" value="TreeGrafter"/>
</dbReference>
<accession>A0A9Q9Y4F4</accession>
<dbReference type="GO" id="GO:0000793">
    <property type="term" value="C:condensed chromosome"/>
    <property type="evidence" value="ECO:0007669"/>
    <property type="project" value="TreeGrafter"/>
</dbReference>
<dbReference type="PANTHER" id="PTHR32086">
    <property type="entry name" value="FANCONI ANEMIA GROUP D2 PROTEIN"/>
    <property type="match status" value="1"/>
</dbReference>
<dbReference type="GO" id="GO:0007129">
    <property type="term" value="P:homologous chromosome pairing at meiosis"/>
    <property type="evidence" value="ECO:0007669"/>
    <property type="project" value="TreeGrafter"/>
</dbReference>
<proteinExistence type="inferred from homology"/>
<dbReference type="Pfam" id="PF14631">
    <property type="entry name" value="FancD2"/>
    <property type="match status" value="1"/>
</dbReference>
<feature type="compositionally biased region" description="Basic and acidic residues" evidence="6">
    <location>
        <begin position="83"/>
        <end position="92"/>
    </location>
</feature>
<dbReference type="InterPro" id="IPR029448">
    <property type="entry name" value="FANCD2"/>
</dbReference>
<dbReference type="RefSeq" id="XP_042613381.1">
    <property type="nucleotide sequence ID" value="XM_042757447.1"/>
</dbReference>
<reference evidence="7" key="1">
    <citation type="submission" date="2025-08" db="UniProtKB">
        <authorList>
            <consortium name="RefSeq"/>
        </authorList>
    </citation>
    <scope>IDENTIFICATION</scope>
    <source>
        <tissue evidence="7">Muscle</tissue>
    </source>
</reference>
<keyword evidence="4" id="KW-0539">Nucleus</keyword>
<feature type="region of interest" description="Disordered" evidence="6">
    <location>
        <begin position="57"/>
        <end position="141"/>
    </location>
</feature>
<dbReference type="PANTHER" id="PTHR32086:SF0">
    <property type="entry name" value="FANCONI ANEMIA GROUP D2 PROTEIN"/>
    <property type="match status" value="1"/>
</dbReference>
<evidence type="ECO:0000256" key="6">
    <source>
        <dbReference type="SAM" id="MobiDB-lite"/>
    </source>
</evidence>
<dbReference type="GO" id="GO:0031573">
    <property type="term" value="P:mitotic intra-S DNA damage checkpoint signaling"/>
    <property type="evidence" value="ECO:0007669"/>
    <property type="project" value="TreeGrafter"/>
</dbReference>
<evidence type="ECO:0000313" key="7">
    <source>
        <dbReference type="RefSeq" id="XP_042613381.1"/>
    </source>
</evidence>
<sequence length="174" mass="19348">MYQRLKSMFGEFCAVIGCPLIVIDMEVVGKVESLSKAERVPLSSALLHHQLVQRATPGYTPPQVNFDGESAERMIPSSSTALPKKEKKESSGRKWKASASKNSSRDKSQLEGATESEDSQQDHPEKECEKEKEKDAKSGVSLPSYWPFFRELDVEALSVLQCGLLSRTLLDTEL</sequence>
<keyword evidence="3" id="KW-0832">Ubl conjugation</keyword>